<sequence length="142" mass="16156">MWQHIQFLPITNWFAGGREQEIEDISYLKDQLQSLVAWLKGEWRAIGLAIDRCKDPSLLFQLQCQQQTVNFLGTKWCQKLSTIKIGQKLDWPLHIRLAAAAGDHEDGGEIEGKVNQEDEEFQLLGGGGLEFEAENTEVMTLL</sequence>
<comment type="caution">
    <text evidence="1">The sequence shown here is derived from an EMBL/GenBank/DDBJ whole genome shotgun (WGS) entry which is preliminary data.</text>
</comment>
<reference evidence="1" key="1">
    <citation type="journal article" date="2020" name="Nat. Commun.">
        <title>Large-scale genome sequencing of mycorrhizal fungi provides insights into the early evolution of symbiotic traits.</title>
        <authorList>
            <person name="Miyauchi S."/>
            <person name="Kiss E."/>
            <person name="Kuo A."/>
            <person name="Drula E."/>
            <person name="Kohler A."/>
            <person name="Sanchez-Garcia M."/>
            <person name="Morin E."/>
            <person name="Andreopoulos B."/>
            <person name="Barry K.W."/>
            <person name="Bonito G."/>
            <person name="Buee M."/>
            <person name="Carver A."/>
            <person name="Chen C."/>
            <person name="Cichocki N."/>
            <person name="Clum A."/>
            <person name="Culley D."/>
            <person name="Crous P.W."/>
            <person name="Fauchery L."/>
            <person name="Girlanda M."/>
            <person name="Hayes R.D."/>
            <person name="Keri Z."/>
            <person name="LaButti K."/>
            <person name="Lipzen A."/>
            <person name="Lombard V."/>
            <person name="Magnuson J."/>
            <person name="Maillard F."/>
            <person name="Murat C."/>
            <person name="Nolan M."/>
            <person name="Ohm R.A."/>
            <person name="Pangilinan J."/>
            <person name="Pereira M.F."/>
            <person name="Perotto S."/>
            <person name="Peter M."/>
            <person name="Pfister S."/>
            <person name="Riley R."/>
            <person name="Sitrit Y."/>
            <person name="Stielow J.B."/>
            <person name="Szollosi G."/>
            <person name="Zifcakova L."/>
            <person name="Stursova M."/>
            <person name="Spatafora J.W."/>
            <person name="Tedersoo L."/>
            <person name="Vaario L.M."/>
            <person name="Yamada A."/>
            <person name="Yan M."/>
            <person name="Wang P."/>
            <person name="Xu J."/>
            <person name="Bruns T."/>
            <person name="Baldrian P."/>
            <person name="Vilgalys R."/>
            <person name="Dunand C."/>
            <person name="Henrissat B."/>
            <person name="Grigoriev I.V."/>
            <person name="Hibbett D."/>
            <person name="Nagy L.G."/>
            <person name="Martin F.M."/>
        </authorList>
    </citation>
    <scope>NUCLEOTIDE SEQUENCE</scope>
    <source>
        <strain evidence="1">UP504</strain>
    </source>
</reference>
<dbReference type="EMBL" id="MU129051">
    <property type="protein sequence ID" value="KAF9508756.1"/>
    <property type="molecule type" value="Genomic_DNA"/>
</dbReference>
<protein>
    <submittedName>
        <fullName evidence="1">Uncharacterized protein</fullName>
    </submittedName>
</protein>
<dbReference type="Proteomes" id="UP000886523">
    <property type="component" value="Unassembled WGS sequence"/>
</dbReference>
<organism evidence="1 2">
    <name type="scientific">Hydnum rufescens UP504</name>
    <dbReference type="NCBI Taxonomy" id="1448309"/>
    <lineage>
        <taxon>Eukaryota</taxon>
        <taxon>Fungi</taxon>
        <taxon>Dikarya</taxon>
        <taxon>Basidiomycota</taxon>
        <taxon>Agaricomycotina</taxon>
        <taxon>Agaricomycetes</taxon>
        <taxon>Cantharellales</taxon>
        <taxon>Hydnaceae</taxon>
        <taxon>Hydnum</taxon>
    </lineage>
</organism>
<dbReference type="AlphaFoldDB" id="A0A9P6APV7"/>
<accession>A0A9P6APV7</accession>
<gene>
    <name evidence="1" type="ORF">BS47DRAFT_1365747</name>
</gene>
<keyword evidence="2" id="KW-1185">Reference proteome</keyword>
<evidence type="ECO:0000313" key="2">
    <source>
        <dbReference type="Proteomes" id="UP000886523"/>
    </source>
</evidence>
<name>A0A9P6APV7_9AGAM</name>
<evidence type="ECO:0000313" key="1">
    <source>
        <dbReference type="EMBL" id="KAF9508756.1"/>
    </source>
</evidence>
<proteinExistence type="predicted"/>